<dbReference type="SMART" id="SM00387">
    <property type="entry name" value="HATPase_c"/>
    <property type="match status" value="1"/>
</dbReference>
<keyword evidence="10" id="KW-0472">Membrane</keyword>
<keyword evidence="9" id="KW-0902">Two-component regulatory system</keyword>
<dbReference type="Gene3D" id="3.40.50.2300">
    <property type="match status" value="1"/>
</dbReference>
<dbReference type="Pfam" id="PF00072">
    <property type="entry name" value="Response_reg"/>
    <property type="match status" value="1"/>
</dbReference>
<dbReference type="GO" id="GO:0000155">
    <property type="term" value="F:phosphorelay sensor kinase activity"/>
    <property type="evidence" value="ECO:0007669"/>
    <property type="project" value="InterPro"/>
</dbReference>
<dbReference type="EC" id="2.7.13.3" evidence="3"/>
<dbReference type="PANTHER" id="PTHR43047:SF72">
    <property type="entry name" value="OSMOSENSING HISTIDINE PROTEIN KINASE SLN1"/>
    <property type="match status" value="1"/>
</dbReference>
<gene>
    <name evidence="15" type="ORF">BXY53_2809</name>
</gene>
<dbReference type="SMART" id="SM00388">
    <property type="entry name" value="HisKA"/>
    <property type="match status" value="1"/>
</dbReference>
<evidence type="ECO:0000256" key="1">
    <source>
        <dbReference type="ARBA" id="ARBA00000085"/>
    </source>
</evidence>
<accession>A0A397P8Z5</accession>
<dbReference type="SUPFAM" id="SSF55785">
    <property type="entry name" value="PYP-like sensor domain (PAS domain)"/>
    <property type="match status" value="1"/>
</dbReference>
<evidence type="ECO:0000256" key="2">
    <source>
        <dbReference type="ARBA" id="ARBA00004370"/>
    </source>
</evidence>
<dbReference type="OrthoDB" id="9813151at2"/>
<keyword evidence="4 11" id="KW-0597">Phosphoprotein</keyword>
<keyword evidence="8" id="KW-0067">ATP-binding</keyword>
<dbReference type="PRINTS" id="PR00344">
    <property type="entry name" value="BCTRLSENSOR"/>
</dbReference>
<keyword evidence="5" id="KW-0808">Transferase</keyword>
<dbReference type="PROSITE" id="PS50110">
    <property type="entry name" value="RESPONSE_REGULATORY"/>
    <property type="match status" value="1"/>
</dbReference>
<evidence type="ECO:0000256" key="4">
    <source>
        <dbReference type="ARBA" id="ARBA00022553"/>
    </source>
</evidence>
<protein>
    <recommendedName>
        <fullName evidence="3">histidine kinase</fullName>
        <ecNumber evidence="3">2.7.13.3</ecNumber>
    </recommendedName>
</protein>
<name>A0A397P8Z5_9HYPH</name>
<feature type="coiled-coil region" evidence="12">
    <location>
        <begin position="269"/>
        <end position="296"/>
    </location>
</feature>
<dbReference type="SMART" id="SM00448">
    <property type="entry name" value="REC"/>
    <property type="match status" value="1"/>
</dbReference>
<keyword evidence="16" id="KW-1185">Reference proteome</keyword>
<dbReference type="Gene3D" id="1.10.287.130">
    <property type="match status" value="1"/>
</dbReference>
<evidence type="ECO:0000259" key="13">
    <source>
        <dbReference type="PROSITE" id="PS50109"/>
    </source>
</evidence>
<evidence type="ECO:0000256" key="12">
    <source>
        <dbReference type="SAM" id="Coils"/>
    </source>
</evidence>
<dbReference type="InterPro" id="IPR036097">
    <property type="entry name" value="HisK_dim/P_sf"/>
</dbReference>
<dbReference type="GO" id="GO:0005524">
    <property type="term" value="F:ATP binding"/>
    <property type="evidence" value="ECO:0007669"/>
    <property type="project" value="UniProtKB-KW"/>
</dbReference>
<feature type="modified residue" description="4-aspartylphosphate" evidence="11">
    <location>
        <position position="57"/>
    </location>
</feature>
<dbReference type="GO" id="GO:0005886">
    <property type="term" value="C:plasma membrane"/>
    <property type="evidence" value="ECO:0007669"/>
    <property type="project" value="TreeGrafter"/>
</dbReference>
<dbReference type="Pfam" id="PF00512">
    <property type="entry name" value="HisKA"/>
    <property type="match status" value="1"/>
</dbReference>
<comment type="subcellular location">
    <subcellularLocation>
        <location evidence="2">Membrane</location>
    </subcellularLocation>
</comment>
<organism evidence="15 16">
    <name type="scientific">Dichotomicrobium thermohalophilum</name>
    <dbReference type="NCBI Taxonomy" id="933063"/>
    <lineage>
        <taxon>Bacteria</taxon>
        <taxon>Pseudomonadati</taxon>
        <taxon>Pseudomonadota</taxon>
        <taxon>Alphaproteobacteria</taxon>
        <taxon>Hyphomicrobiales</taxon>
        <taxon>Hyphomicrobiaceae</taxon>
        <taxon>Dichotomicrobium</taxon>
    </lineage>
</organism>
<dbReference type="GO" id="GO:0009927">
    <property type="term" value="F:histidine phosphotransfer kinase activity"/>
    <property type="evidence" value="ECO:0007669"/>
    <property type="project" value="TreeGrafter"/>
</dbReference>
<sequence length="548" mass="60278">MPDSPYIAIIDDLSANRAYMERLARSVEDVGRVESFAGAPEALRAFAADPPDLIITDFNMPEMNAAECLTALRKIKGLEDTPVMVVSGYEQRDIRYQALECGATDFLVTPVDTIEFRTRARNLLMLGMHQKLLRSRTFALQDRLVNDRLRSLETLKRTRQHMLGVIDSVPAMVYAVDQNGTCIFANQFCFDFAGIGDTGTPSDLNDTFETIAATGVLENLARGAPQQAEVTLTDASGQPREFFVVARETGAAEDGSLTKVVSALDISSVKAAERSLRIAKEEAEAANRAKSNFLANMSHELRTPMNAIIGFADMMRSGLVGEVPNEKYKQYLDSILYSARHLLSIINGILDFAQMEAGKTRIEENVFSLNNCLRQVAEMLNAQITERGNTLVLSEEPEVTLWTDEQKLRQVLINIVSNANKFTEGGEIAVEICLAAEQPECAHPPYQGIEIRVHDTGPGMSEEEKRTALTSFGQILEHTFEKPQNGTGLGLPISSGFMKLMGGHLDIDSQKGAGTTVRLWLPPRCILRQDRTVSPAQDPQPCHAGAEP</sequence>
<dbReference type="RefSeq" id="WP_119062637.1">
    <property type="nucleotide sequence ID" value="NZ_QXDF01000006.1"/>
</dbReference>
<evidence type="ECO:0000256" key="9">
    <source>
        <dbReference type="ARBA" id="ARBA00023012"/>
    </source>
</evidence>
<feature type="domain" description="Histidine kinase" evidence="13">
    <location>
        <begin position="296"/>
        <end position="525"/>
    </location>
</feature>
<dbReference type="PROSITE" id="PS50109">
    <property type="entry name" value="HIS_KIN"/>
    <property type="match status" value="1"/>
</dbReference>
<dbReference type="PANTHER" id="PTHR43047">
    <property type="entry name" value="TWO-COMPONENT HISTIDINE PROTEIN KINASE"/>
    <property type="match status" value="1"/>
</dbReference>
<dbReference type="InterPro" id="IPR003661">
    <property type="entry name" value="HisK_dim/P_dom"/>
</dbReference>
<dbReference type="Gene3D" id="3.30.450.20">
    <property type="entry name" value="PAS domain"/>
    <property type="match status" value="1"/>
</dbReference>
<dbReference type="InterPro" id="IPR035965">
    <property type="entry name" value="PAS-like_dom_sf"/>
</dbReference>
<dbReference type="SUPFAM" id="SSF52172">
    <property type="entry name" value="CheY-like"/>
    <property type="match status" value="1"/>
</dbReference>
<evidence type="ECO:0000256" key="3">
    <source>
        <dbReference type="ARBA" id="ARBA00012438"/>
    </source>
</evidence>
<dbReference type="AlphaFoldDB" id="A0A397P8Z5"/>
<dbReference type="SUPFAM" id="SSF55874">
    <property type="entry name" value="ATPase domain of HSP90 chaperone/DNA topoisomerase II/histidine kinase"/>
    <property type="match status" value="1"/>
</dbReference>
<keyword evidence="6" id="KW-0547">Nucleotide-binding</keyword>
<dbReference type="InterPro" id="IPR004358">
    <property type="entry name" value="Sig_transdc_His_kin-like_C"/>
</dbReference>
<evidence type="ECO:0000259" key="14">
    <source>
        <dbReference type="PROSITE" id="PS50110"/>
    </source>
</evidence>
<evidence type="ECO:0000256" key="10">
    <source>
        <dbReference type="ARBA" id="ARBA00023136"/>
    </source>
</evidence>
<comment type="caution">
    <text evidence="15">The sequence shown here is derived from an EMBL/GenBank/DDBJ whole genome shotgun (WGS) entry which is preliminary data.</text>
</comment>
<evidence type="ECO:0000256" key="6">
    <source>
        <dbReference type="ARBA" id="ARBA00022741"/>
    </source>
</evidence>
<keyword evidence="7 15" id="KW-0418">Kinase</keyword>
<dbReference type="Proteomes" id="UP000266273">
    <property type="component" value="Unassembled WGS sequence"/>
</dbReference>
<proteinExistence type="predicted"/>
<keyword evidence="12" id="KW-0175">Coiled coil</keyword>
<reference evidence="15 16" key="1">
    <citation type="submission" date="2018-08" db="EMBL/GenBank/DDBJ databases">
        <title>Genomic Encyclopedia of Archaeal and Bacterial Type Strains, Phase II (KMG-II): from individual species to whole genera.</title>
        <authorList>
            <person name="Goeker M."/>
        </authorList>
    </citation>
    <scope>NUCLEOTIDE SEQUENCE [LARGE SCALE GENOMIC DNA]</scope>
    <source>
        <strain evidence="15 16">DSM 5002</strain>
    </source>
</reference>
<dbReference type="InterPro" id="IPR011006">
    <property type="entry name" value="CheY-like_superfamily"/>
</dbReference>
<dbReference type="SUPFAM" id="SSF47384">
    <property type="entry name" value="Homodimeric domain of signal transducing histidine kinase"/>
    <property type="match status" value="1"/>
</dbReference>
<evidence type="ECO:0000256" key="7">
    <source>
        <dbReference type="ARBA" id="ARBA00022777"/>
    </source>
</evidence>
<dbReference type="FunFam" id="1.10.287.130:FF:000038">
    <property type="entry name" value="Sensory transduction histidine kinase"/>
    <property type="match status" value="1"/>
</dbReference>
<comment type="catalytic activity">
    <reaction evidence="1">
        <text>ATP + protein L-histidine = ADP + protein N-phospho-L-histidine.</text>
        <dbReference type="EC" id="2.7.13.3"/>
    </reaction>
</comment>
<feature type="domain" description="Response regulatory" evidence="14">
    <location>
        <begin position="6"/>
        <end position="124"/>
    </location>
</feature>
<evidence type="ECO:0000256" key="5">
    <source>
        <dbReference type="ARBA" id="ARBA00022679"/>
    </source>
</evidence>
<dbReference type="InterPro" id="IPR003594">
    <property type="entry name" value="HATPase_dom"/>
</dbReference>
<evidence type="ECO:0000256" key="11">
    <source>
        <dbReference type="PROSITE-ProRule" id="PRU00169"/>
    </source>
</evidence>
<evidence type="ECO:0000313" key="15">
    <source>
        <dbReference type="EMBL" id="RIA45388.1"/>
    </source>
</evidence>
<dbReference type="InterPro" id="IPR005467">
    <property type="entry name" value="His_kinase_dom"/>
</dbReference>
<dbReference type="InterPro" id="IPR036890">
    <property type="entry name" value="HATPase_C_sf"/>
</dbReference>
<dbReference type="Gene3D" id="3.30.565.10">
    <property type="entry name" value="Histidine kinase-like ATPase, C-terminal domain"/>
    <property type="match status" value="1"/>
</dbReference>
<dbReference type="Pfam" id="PF02518">
    <property type="entry name" value="HATPase_c"/>
    <property type="match status" value="1"/>
</dbReference>
<dbReference type="InterPro" id="IPR001789">
    <property type="entry name" value="Sig_transdc_resp-reg_receiver"/>
</dbReference>
<evidence type="ECO:0000256" key="8">
    <source>
        <dbReference type="ARBA" id="ARBA00022840"/>
    </source>
</evidence>
<evidence type="ECO:0000313" key="16">
    <source>
        <dbReference type="Proteomes" id="UP000266273"/>
    </source>
</evidence>
<dbReference type="EMBL" id="QXDF01000006">
    <property type="protein sequence ID" value="RIA45388.1"/>
    <property type="molecule type" value="Genomic_DNA"/>
</dbReference>
<dbReference type="CDD" id="cd00082">
    <property type="entry name" value="HisKA"/>
    <property type="match status" value="1"/>
</dbReference>